<name>A0A1M5FFD7_9FLAO</name>
<keyword evidence="2" id="KW-1185">Reference proteome</keyword>
<dbReference type="Gene3D" id="2.130.10.10">
    <property type="entry name" value="YVTN repeat-like/Quinoprotein amine dehydrogenase"/>
    <property type="match status" value="1"/>
</dbReference>
<evidence type="ECO:0000313" key="1">
    <source>
        <dbReference type="EMBL" id="SHF90214.1"/>
    </source>
</evidence>
<protein>
    <submittedName>
        <fullName evidence="1">40-residue YVTN family beta-propeller repeat-containing protein</fullName>
    </submittedName>
</protein>
<reference evidence="2" key="1">
    <citation type="submission" date="2016-11" db="EMBL/GenBank/DDBJ databases">
        <authorList>
            <person name="Varghese N."/>
            <person name="Submissions S."/>
        </authorList>
    </citation>
    <scope>NUCLEOTIDE SEQUENCE [LARGE SCALE GENOMIC DNA]</scope>
    <source>
        <strain evidence="2">DSM 17539</strain>
    </source>
</reference>
<dbReference type="RefSeq" id="WP_072864496.1">
    <property type="nucleotide sequence ID" value="NZ_FQUX01000009.1"/>
</dbReference>
<gene>
    <name evidence="1" type="ORF">SAMN03080594_10940</name>
</gene>
<evidence type="ECO:0000313" key="2">
    <source>
        <dbReference type="Proteomes" id="UP000184406"/>
    </source>
</evidence>
<dbReference type="SUPFAM" id="SSF51004">
    <property type="entry name" value="C-terminal (heme d1) domain of cytochrome cd1-nitrite reductase"/>
    <property type="match status" value="1"/>
</dbReference>
<sequence>MKIRNVFFSLLIIGLSWSCSNDDEVIQEPMGDYENGILVSNEGPFSNGTGTVTFISEDLSVVNNEIYKMTNDEDLGNVVQSIGFTEDEAFIVANVSNKINVVNRYTFEKIASITEGLNNPRYFIEANGKGYVTNWGDTADETDDFVAIINLQSYTVEGTISVVLGPEAILANGNMVYVAHQGAWGQNNKVSVINTASNEVIKTLTVGDVPNSMQLDASGNLWVLASGKPAYTGDETAGVLSKINTGTNEVDSNIQFETTQHPGGLNLHGGDLYYKLGDKVYKQSLSATSLDLDVALEGVSFYTMVINNGRLYGTDAGDYASNGTLTVYDLNTKLAIEEITVGIIPGGIYFN</sequence>
<dbReference type="Proteomes" id="UP000184406">
    <property type="component" value="Unassembled WGS sequence"/>
</dbReference>
<organism evidence="1 2">
    <name type="scientific">Arenibacter palladensis</name>
    <dbReference type="NCBI Taxonomy" id="237373"/>
    <lineage>
        <taxon>Bacteria</taxon>
        <taxon>Pseudomonadati</taxon>
        <taxon>Bacteroidota</taxon>
        <taxon>Flavobacteriia</taxon>
        <taxon>Flavobacteriales</taxon>
        <taxon>Flavobacteriaceae</taxon>
        <taxon>Arenibacter</taxon>
    </lineage>
</organism>
<dbReference type="InterPro" id="IPR011048">
    <property type="entry name" value="Haem_d1_sf"/>
</dbReference>
<dbReference type="Pfam" id="PF16819">
    <property type="entry name" value="DUF5074"/>
    <property type="match status" value="1"/>
</dbReference>
<dbReference type="InterPro" id="IPR031815">
    <property type="entry name" value="DUF5074"/>
</dbReference>
<dbReference type="PANTHER" id="PTHR47197:SF3">
    <property type="entry name" value="DIHYDRO-HEME D1 DEHYDROGENASE"/>
    <property type="match status" value="1"/>
</dbReference>
<dbReference type="InterPro" id="IPR015943">
    <property type="entry name" value="WD40/YVTN_repeat-like_dom_sf"/>
</dbReference>
<proteinExistence type="predicted"/>
<dbReference type="InterPro" id="IPR051200">
    <property type="entry name" value="Host-pathogen_enzymatic-act"/>
</dbReference>
<dbReference type="AlphaFoldDB" id="A0A1M5FFD7"/>
<dbReference type="PANTHER" id="PTHR47197">
    <property type="entry name" value="PROTEIN NIRF"/>
    <property type="match status" value="1"/>
</dbReference>
<dbReference type="EMBL" id="FQUX01000009">
    <property type="protein sequence ID" value="SHF90214.1"/>
    <property type="molecule type" value="Genomic_DNA"/>
</dbReference>
<accession>A0A1M5FFD7</accession>
<dbReference type="OrthoDB" id="9773938at2"/>